<dbReference type="RefSeq" id="WP_232592375.1">
    <property type="nucleotide sequence ID" value="NZ_BSPD01000020.1"/>
</dbReference>
<dbReference type="SUPFAM" id="SSF48613">
    <property type="entry name" value="Heme oxygenase-like"/>
    <property type="match status" value="1"/>
</dbReference>
<dbReference type="InterPro" id="IPR016084">
    <property type="entry name" value="Haem_Oase-like_multi-hlx"/>
</dbReference>
<dbReference type="AlphaFoldDB" id="A0AA37WMB6"/>
<sequence>MTSQPSLSDKALTPLGQQCLQGLMREWFQFERALGRIPIIQRLQQSQFTLEDYQKLLLNLRQQVIEGSRWITRTASSFDRTFADIRSEVIGHAQEEHRDYEILEQDYINSGGQPEDINNYPRNAGSEALHGFLMYRASQSNPVDMIGAMWMIEGLGEKMANDWAELVEACLTKAFAKSEEHMAQHCTRFMRYHGANDDHHMEKLYKMIDRVCQTDADVQNILRTARVVGRLYALQLEEVDYE</sequence>
<dbReference type="EMBL" id="BSPD01000020">
    <property type="protein sequence ID" value="GLS24801.1"/>
    <property type="molecule type" value="Genomic_DNA"/>
</dbReference>
<keyword evidence="2" id="KW-1185">Reference proteome</keyword>
<reference evidence="1 2" key="1">
    <citation type="journal article" date="2014" name="Int. J. Syst. Evol. Microbiol.">
        <title>Complete genome sequence of Corynebacterium casei LMG S-19264T (=DSM 44701T), isolated from a smear-ripened cheese.</title>
        <authorList>
            <consortium name="US DOE Joint Genome Institute (JGI-PGF)"/>
            <person name="Walter F."/>
            <person name="Albersmeier A."/>
            <person name="Kalinowski J."/>
            <person name="Ruckert C."/>
        </authorList>
    </citation>
    <scope>NUCLEOTIDE SEQUENCE [LARGE SCALE GENOMIC DNA]</scope>
    <source>
        <strain evidence="1 2">NBRC 110095</strain>
    </source>
</reference>
<organism evidence="1 2">
    <name type="scientific">Marinibactrum halimedae</name>
    <dbReference type="NCBI Taxonomy" id="1444977"/>
    <lineage>
        <taxon>Bacteria</taxon>
        <taxon>Pseudomonadati</taxon>
        <taxon>Pseudomonadota</taxon>
        <taxon>Gammaproteobacteria</taxon>
        <taxon>Cellvibrionales</taxon>
        <taxon>Cellvibrionaceae</taxon>
        <taxon>Marinibactrum</taxon>
    </lineage>
</organism>
<name>A0AA37WMB6_9GAMM</name>
<proteinExistence type="predicted"/>
<gene>
    <name evidence="1" type="ORF">GCM10007877_05150</name>
</gene>
<dbReference type="Proteomes" id="UP001156870">
    <property type="component" value="Unassembled WGS sequence"/>
</dbReference>
<comment type="caution">
    <text evidence="1">The sequence shown here is derived from an EMBL/GenBank/DDBJ whole genome shotgun (WGS) entry which is preliminary data.</text>
</comment>
<evidence type="ECO:0000313" key="2">
    <source>
        <dbReference type="Proteomes" id="UP001156870"/>
    </source>
</evidence>
<dbReference type="Gene3D" id="1.20.910.10">
    <property type="entry name" value="Heme oxygenase-like"/>
    <property type="match status" value="1"/>
</dbReference>
<protein>
    <submittedName>
        <fullName evidence="1">3-oxoacyl-ACP synthase</fullName>
    </submittedName>
</protein>
<evidence type="ECO:0000313" key="1">
    <source>
        <dbReference type="EMBL" id="GLS24801.1"/>
    </source>
</evidence>
<accession>A0AA37WMB6</accession>